<gene>
    <name evidence="1" type="ORF">GIB67_030964</name>
</gene>
<keyword evidence="2" id="KW-1185">Reference proteome</keyword>
<dbReference type="PANTHER" id="PTHR37228">
    <property type="entry name" value="RIBOSOMAL PROTEIN S21 FAMILY PROTEIN"/>
    <property type="match status" value="1"/>
</dbReference>
<dbReference type="PANTHER" id="PTHR37228:SF1">
    <property type="entry name" value="RIBOSOMAL PROTEIN S21 FAMILY PROTEIN"/>
    <property type="match status" value="1"/>
</dbReference>
<dbReference type="OrthoDB" id="1713251at2759"/>
<dbReference type="AlphaFoldDB" id="A0A7J7L3I0"/>
<reference evidence="1 2" key="1">
    <citation type="journal article" date="2020" name="IScience">
        <title>Genome Sequencing of the Endangered Kingdonia uniflora (Circaeasteraceae, Ranunculales) Reveals Potential Mechanisms of Evolutionary Specialization.</title>
        <authorList>
            <person name="Sun Y."/>
            <person name="Deng T."/>
            <person name="Zhang A."/>
            <person name="Moore M.J."/>
            <person name="Landis J.B."/>
            <person name="Lin N."/>
            <person name="Zhang H."/>
            <person name="Zhang X."/>
            <person name="Huang J."/>
            <person name="Zhang X."/>
            <person name="Sun H."/>
            <person name="Wang H."/>
        </authorList>
    </citation>
    <scope>NUCLEOTIDE SEQUENCE [LARGE SCALE GENOMIC DNA]</scope>
    <source>
        <strain evidence="1">TB1705</strain>
        <tissue evidence="1">Leaf</tissue>
    </source>
</reference>
<organism evidence="1 2">
    <name type="scientific">Kingdonia uniflora</name>
    <dbReference type="NCBI Taxonomy" id="39325"/>
    <lineage>
        <taxon>Eukaryota</taxon>
        <taxon>Viridiplantae</taxon>
        <taxon>Streptophyta</taxon>
        <taxon>Embryophyta</taxon>
        <taxon>Tracheophyta</taxon>
        <taxon>Spermatophyta</taxon>
        <taxon>Magnoliopsida</taxon>
        <taxon>Ranunculales</taxon>
        <taxon>Circaeasteraceae</taxon>
        <taxon>Kingdonia</taxon>
    </lineage>
</organism>
<dbReference type="EMBL" id="JACGCM010002660">
    <property type="protein sequence ID" value="KAF6137200.1"/>
    <property type="molecule type" value="Genomic_DNA"/>
</dbReference>
<proteinExistence type="predicted"/>
<evidence type="ECO:0000313" key="2">
    <source>
        <dbReference type="Proteomes" id="UP000541444"/>
    </source>
</evidence>
<evidence type="ECO:0000313" key="1">
    <source>
        <dbReference type="EMBL" id="KAF6137200.1"/>
    </source>
</evidence>
<dbReference type="Proteomes" id="UP000541444">
    <property type="component" value="Unassembled WGS sequence"/>
</dbReference>
<accession>A0A7J7L3I0</accession>
<evidence type="ECO:0008006" key="3">
    <source>
        <dbReference type="Google" id="ProtNLM"/>
    </source>
</evidence>
<protein>
    <recommendedName>
        <fullName evidence="3">Ribosomal protein S21</fullName>
    </recommendedName>
</protein>
<sequence length="76" mass="9174">MQKKMVTSGIERLIKRQQRYHVKNSEKRVLARKNLERKLKGQAFARQLQSILLKKIRYNVFFYCSLIDTHLFLSSF</sequence>
<comment type="caution">
    <text evidence="1">The sequence shown here is derived from an EMBL/GenBank/DDBJ whole genome shotgun (WGS) entry which is preliminary data.</text>
</comment>
<name>A0A7J7L3I0_9MAGN</name>